<evidence type="ECO:0000256" key="1">
    <source>
        <dbReference type="ARBA" id="ARBA00004792"/>
    </source>
</evidence>
<proteinExistence type="inferred from homology"/>
<feature type="domain" description="Fe2OG dioxygenase" evidence="4">
    <location>
        <begin position="186"/>
        <end position="294"/>
    </location>
</feature>
<comment type="similarity">
    <text evidence="3">Belongs to the iron/ascorbate-dependent oxidoreductase family.</text>
</comment>
<dbReference type="EMBL" id="JAGGMR010000001">
    <property type="protein sequence ID" value="MBP2190335.1"/>
    <property type="molecule type" value="Genomic_DNA"/>
</dbReference>
<evidence type="ECO:0000313" key="5">
    <source>
        <dbReference type="EMBL" id="MBP2190335.1"/>
    </source>
</evidence>
<evidence type="ECO:0000259" key="4">
    <source>
        <dbReference type="PROSITE" id="PS51471"/>
    </source>
</evidence>
<dbReference type="PRINTS" id="PR00682">
    <property type="entry name" value="IPNSYNTHASE"/>
</dbReference>
<dbReference type="PROSITE" id="PS51471">
    <property type="entry name" value="FE2OG_OXY"/>
    <property type="match status" value="1"/>
</dbReference>
<gene>
    <name evidence="5" type="ORF">BJ987_003236</name>
</gene>
<dbReference type="SUPFAM" id="SSF51197">
    <property type="entry name" value="Clavaminate synthase-like"/>
    <property type="match status" value="1"/>
</dbReference>
<evidence type="ECO:0000256" key="3">
    <source>
        <dbReference type="RuleBase" id="RU003682"/>
    </source>
</evidence>
<keyword evidence="3" id="KW-0408">Iron</keyword>
<dbReference type="InterPro" id="IPR026992">
    <property type="entry name" value="DIOX_N"/>
</dbReference>
<reference evidence="5 6" key="1">
    <citation type="submission" date="2021-03" db="EMBL/GenBank/DDBJ databases">
        <title>Sequencing the genomes of 1000 actinobacteria strains.</title>
        <authorList>
            <person name="Klenk H.-P."/>
        </authorList>
    </citation>
    <scope>NUCLEOTIDE SEQUENCE [LARGE SCALE GENOMIC DNA]</scope>
    <source>
        <strain evidence="5 6">DSM 45516</strain>
    </source>
</reference>
<keyword evidence="3" id="KW-0479">Metal-binding</keyword>
<dbReference type="InterPro" id="IPR050231">
    <property type="entry name" value="Iron_ascorbate_oxido_reductase"/>
</dbReference>
<dbReference type="InterPro" id="IPR027443">
    <property type="entry name" value="IPNS-like_sf"/>
</dbReference>
<dbReference type="Pfam" id="PF03171">
    <property type="entry name" value="2OG-FeII_Oxy"/>
    <property type="match status" value="1"/>
</dbReference>
<evidence type="ECO:0000313" key="6">
    <source>
        <dbReference type="Proteomes" id="UP001519325"/>
    </source>
</evidence>
<name>A0ABS4QF73_9NOCA</name>
<dbReference type="InterPro" id="IPR005123">
    <property type="entry name" value="Oxoglu/Fe-dep_dioxygenase_dom"/>
</dbReference>
<dbReference type="Pfam" id="PF14226">
    <property type="entry name" value="DIOX_N"/>
    <property type="match status" value="1"/>
</dbReference>
<comment type="caution">
    <text evidence="5">The sequence shown here is derived from an EMBL/GenBank/DDBJ whole genome shotgun (WGS) entry which is preliminary data.</text>
</comment>
<dbReference type="InterPro" id="IPR044861">
    <property type="entry name" value="IPNS-like_FE2OG_OXY"/>
</dbReference>
<dbReference type="RefSeq" id="WP_209890323.1">
    <property type="nucleotide sequence ID" value="NZ_JAGGMR010000001.1"/>
</dbReference>
<keyword evidence="2" id="KW-0045">Antibiotic biosynthesis</keyword>
<keyword evidence="3" id="KW-0560">Oxidoreductase</keyword>
<dbReference type="PANTHER" id="PTHR47990">
    <property type="entry name" value="2-OXOGLUTARATE (2OG) AND FE(II)-DEPENDENT OXYGENASE SUPERFAMILY PROTEIN-RELATED"/>
    <property type="match status" value="1"/>
</dbReference>
<keyword evidence="6" id="KW-1185">Reference proteome</keyword>
<evidence type="ECO:0000256" key="2">
    <source>
        <dbReference type="ARBA" id="ARBA00023194"/>
    </source>
</evidence>
<sequence>MNTDIDSPAPITIVDGYVPVIDLSSMHTVSGHAAIAQAIGTACATSGFFVIVGHDVKRELIDRMYATTLEFFQLPRAEKDSVLATAETGGLRYQAGSAAKSIGRDAPTDLCEIFSCNVLGDRRPEYREQFGDEPLPWTRSNRWPRTPTDFRQTWLDYTDAMERLAANLMELFAVALGLDHEFFADKIDQHISTIVANYYYPQTVAPLPGQLRKGEHTDWGSLTILYQDDIGGLQVRHGDRWREVPFVPGSFVINIGDMMAFWTGGRWVSTMHRVGNPAHGDSPARVSIPFFHLPNFDARIEPLSALRSAAGPATTTPGQWYREKMAAIYS</sequence>
<accession>A0ABS4QF73</accession>
<dbReference type="Gene3D" id="2.60.120.330">
    <property type="entry name" value="B-lactam Antibiotic, Isopenicillin N Synthase, Chain"/>
    <property type="match status" value="1"/>
</dbReference>
<comment type="pathway">
    <text evidence="1">Antibiotic biosynthesis.</text>
</comment>
<dbReference type="Proteomes" id="UP001519325">
    <property type="component" value="Unassembled WGS sequence"/>
</dbReference>
<protein>
    <submittedName>
        <fullName evidence="5">Isopenicillin N synthase-like dioxygenase</fullName>
    </submittedName>
</protein>
<organism evidence="5 6">
    <name type="scientific">Nocardia goodfellowii</name>
    <dbReference type="NCBI Taxonomy" id="882446"/>
    <lineage>
        <taxon>Bacteria</taxon>
        <taxon>Bacillati</taxon>
        <taxon>Actinomycetota</taxon>
        <taxon>Actinomycetes</taxon>
        <taxon>Mycobacteriales</taxon>
        <taxon>Nocardiaceae</taxon>
        <taxon>Nocardia</taxon>
    </lineage>
</organism>